<reference evidence="1" key="1">
    <citation type="journal article" date="2015" name="Nature">
        <title>Complex archaea that bridge the gap between prokaryotes and eukaryotes.</title>
        <authorList>
            <person name="Spang A."/>
            <person name="Saw J.H."/>
            <person name="Jorgensen S.L."/>
            <person name="Zaremba-Niedzwiedzka K."/>
            <person name="Martijn J."/>
            <person name="Lind A.E."/>
            <person name="van Eijk R."/>
            <person name="Schleper C."/>
            <person name="Guy L."/>
            <person name="Ettema T.J."/>
        </authorList>
    </citation>
    <scope>NUCLEOTIDE SEQUENCE</scope>
</reference>
<protein>
    <submittedName>
        <fullName evidence="1">Uncharacterized protein</fullName>
    </submittedName>
</protein>
<name>A0A0F9J9P2_9ZZZZ</name>
<comment type="caution">
    <text evidence="1">The sequence shown here is derived from an EMBL/GenBank/DDBJ whole genome shotgun (WGS) entry which is preliminary data.</text>
</comment>
<proteinExistence type="predicted"/>
<evidence type="ECO:0000313" key="1">
    <source>
        <dbReference type="EMBL" id="KKM49511.1"/>
    </source>
</evidence>
<sequence>QTLGAVLGIHSVDGDLTTETDLVVAKFFRDFDYWPPDDEAWTVNSSPASIWSGELDGSGWAQVTTRLAVTDRGLCIPPAHAMGATKYLFICQNQNFYRYERLSTGNIVWLNLTSGLNITPRQPRIDYVNDKAAFIGVDGGGTGTDGVYTVTLQEAAHGDQSNVVKIADISSQLPSMTSGSSVGLAILFNGDPSGLMVDVLP</sequence>
<dbReference type="EMBL" id="LAZR01011978">
    <property type="protein sequence ID" value="KKM49511.1"/>
    <property type="molecule type" value="Genomic_DNA"/>
</dbReference>
<gene>
    <name evidence="1" type="ORF">LCGC14_1556850</name>
</gene>
<accession>A0A0F9J9P2</accession>
<organism evidence="1">
    <name type="scientific">marine sediment metagenome</name>
    <dbReference type="NCBI Taxonomy" id="412755"/>
    <lineage>
        <taxon>unclassified sequences</taxon>
        <taxon>metagenomes</taxon>
        <taxon>ecological metagenomes</taxon>
    </lineage>
</organism>
<dbReference type="AlphaFoldDB" id="A0A0F9J9P2"/>
<feature type="non-terminal residue" evidence="1">
    <location>
        <position position="1"/>
    </location>
</feature>